<gene>
    <name evidence="2" type="ORF">E3J95_00730</name>
</gene>
<dbReference type="EMBL" id="SOKU01000031">
    <property type="protein sequence ID" value="TES86927.1"/>
    <property type="molecule type" value="Genomic_DNA"/>
</dbReference>
<evidence type="ECO:0000313" key="3">
    <source>
        <dbReference type="Proteomes" id="UP000320781"/>
    </source>
</evidence>
<evidence type="ECO:0000313" key="2">
    <source>
        <dbReference type="EMBL" id="TES86927.1"/>
    </source>
</evidence>
<sequence length="312" mass="34501">MAEKKLALPVVKLTRPVFEFDKDCIDPIAQLVLLEALEYCVETSGRRLESLGKIFPKVEASGLNALAAIEAIKMEIGTTPVCKIEGEEPLGKVVAPPPAKPPEAPTTTEIKEKKPRTVPEEWGENIIFKGKKFEGNLTELAKGEGLKIKGADHMIHVFTRAGYTVSGNGEPRKGGRITIAKVGPTPLKYKEEYPPELTVPPKKEKPPIREEKPRKFFDWNILSDSEKRQIVKEADLPEAVAKMTWKEIKEQEEKGGFDRAILSRKAVNLGLGIRTVMPPTPIGALMTKDIWHALPVSSRVDFAIFRNLPGAA</sequence>
<dbReference type="AlphaFoldDB" id="A0A523QM84"/>
<comment type="caution">
    <text evidence="2">The sequence shown here is derived from an EMBL/GenBank/DDBJ whole genome shotgun (WGS) entry which is preliminary data.</text>
</comment>
<organism evidence="2 3">
    <name type="scientific">Aerophobetes bacterium</name>
    <dbReference type="NCBI Taxonomy" id="2030807"/>
    <lineage>
        <taxon>Bacteria</taxon>
        <taxon>Candidatus Aerophobota</taxon>
    </lineage>
</organism>
<accession>A0A523QM84</accession>
<feature type="non-terminal residue" evidence="2">
    <location>
        <position position="312"/>
    </location>
</feature>
<proteinExistence type="predicted"/>
<dbReference type="Proteomes" id="UP000320781">
    <property type="component" value="Unassembled WGS sequence"/>
</dbReference>
<protein>
    <submittedName>
        <fullName evidence="2">Uncharacterized protein</fullName>
    </submittedName>
</protein>
<evidence type="ECO:0000256" key="1">
    <source>
        <dbReference type="SAM" id="MobiDB-lite"/>
    </source>
</evidence>
<feature type="compositionally biased region" description="Pro residues" evidence="1">
    <location>
        <begin position="95"/>
        <end position="104"/>
    </location>
</feature>
<name>A0A523QM84_UNCAE</name>
<reference evidence="2 3" key="1">
    <citation type="submission" date="2019-03" db="EMBL/GenBank/DDBJ databases">
        <title>Metabolic potential of uncultured bacteria and archaea associated with petroleum seepage in deep-sea sediments.</title>
        <authorList>
            <person name="Dong X."/>
            <person name="Hubert C."/>
        </authorList>
    </citation>
    <scope>NUCLEOTIDE SEQUENCE [LARGE SCALE GENOMIC DNA]</scope>
    <source>
        <strain evidence="2">E44_bin92</strain>
    </source>
</reference>
<feature type="region of interest" description="Disordered" evidence="1">
    <location>
        <begin position="92"/>
        <end position="116"/>
    </location>
</feature>